<feature type="domain" description="SMP" evidence="3">
    <location>
        <begin position="39"/>
        <end position="89"/>
    </location>
</feature>
<name>A0A7N2N3Y1_QUELO</name>
<dbReference type="InterPro" id="IPR042971">
    <property type="entry name" value="LEA_SMP"/>
</dbReference>
<feature type="domain" description="SMP" evidence="3">
    <location>
        <begin position="97"/>
        <end position="155"/>
    </location>
</feature>
<keyword evidence="2" id="KW-0677">Repeat</keyword>
<dbReference type="InterPro" id="IPR007011">
    <property type="entry name" value="LEA_SMP_dom"/>
</dbReference>
<comment type="similarity">
    <text evidence="1">Belongs to the LEA type SMP family.</text>
</comment>
<dbReference type="InParanoid" id="A0A7N2N3Y1"/>
<keyword evidence="5" id="KW-1185">Reference proteome</keyword>
<reference evidence="4 5" key="1">
    <citation type="journal article" date="2016" name="G3 (Bethesda)">
        <title>First Draft Assembly and Annotation of the Genome of a California Endemic Oak Quercus lobata Nee (Fagaceae).</title>
        <authorList>
            <person name="Sork V.L."/>
            <person name="Fitz-Gibbon S.T."/>
            <person name="Puiu D."/>
            <person name="Crepeau M."/>
            <person name="Gugger P.F."/>
            <person name="Sherman R."/>
            <person name="Stevens K."/>
            <person name="Langley C.H."/>
            <person name="Pellegrini M."/>
            <person name="Salzberg S.L."/>
        </authorList>
    </citation>
    <scope>NUCLEOTIDE SEQUENCE [LARGE SCALE GENOMIC DNA]</scope>
    <source>
        <strain evidence="4 5">cv. SW786</strain>
    </source>
</reference>
<evidence type="ECO:0000313" key="5">
    <source>
        <dbReference type="Proteomes" id="UP000594261"/>
    </source>
</evidence>
<dbReference type="AlphaFoldDB" id="A0A7N2N3Y1"/>
<proteinExistence type="inferred from homology"/>
<sequence>MARVHIFVNLQVLGRYVPPDVPLRYPGNVLNRDSTSIGEATTLSCDDKSVDQGDAVAIQVVEMRATGTNEITPSGVASMAQSATNVNPRIMRDKNKTTLYDVLADTTTRLPMDKVMTREDVEGVIDAKIRNKLDMSTTPSGVATSMAALAKINQSKLSDSQISTSPPHPSSQPLFLTAHSLSASPLRPRPLRLTLSASLPRQSPLALSASLPLYLALSASHSATPSLPRPLRLTLCLTFSASPSPPHSLYLAFSAAHTLYPLTRPPRLTQAHTL</sequence>
<evidence type="ECO:0000256" key="2">
    <source>
        <dbReference type="ARBA" id="ARBA00022737"/>
    </source>
</evidence>
<organism evidence="4 5">
    <name type="scientific">Quercus lobata</name>
    <name type="common">Valley oak</name>
    <dbReference type="NCBI Taxonomy" id="97700"/>
    <lineage>
        <taxon>Eukaryota</taxon>
        <taxon>Viridiplantae</taxon>
        <taxon>Streptophyta</taxon>
        <taxon>Embryophyta</taxon>
        <taxon>Tracheophyta</taxon>
        <taxon>Spermatophyta</taxon>
        <taxon>Magnoliopsida</taxon>
        <taxon>eudicotyledons</taxon>
        <taxon>Gunneridae</taxon>
        <taxon>Pentapetalae</taxon>
        <taxon>rosids</taxon>
        <taxon>fabids</taxon>
        <taxon>Fagales</taxon>
        <taxon>Fagaceae</taxon>
        <taxon>Quercus</taxon>
    </lineage>
</organism>
<evidence type="ECO:0000313" key="4">
    <source>
        <dbReference type="EnsemblPlants" id="QL12p021206:mrna"/>
    </source>
</evidence>
<dbReference type="Pfam" id="PF04927">
    <property type="entry name" value="SMP"/>
    <property type="match status" value="2"/>
</dbReference>
<dbReference type="PANTHER" id="PTHR31174:SF31">
    <property type="entry name" value="LATE EMBRYOGENESIS ABUNDANT PROTEIN 3"/>
    <property type="match status" value="1"/>
</dbReference>
<dbReference type="EnsemblPlants" id="QL12p021206:mrna">
    <property type="protein sequence ID" value="QL12p021206:mrna"/>
    <property type="gene ID" value="QL12p021206"/>
</dbReference>
<protein>
    <recommendedName>
        <fullName evidence="3">SMP domain-containing protein</fullName>
    </recommendedName>
</protein>
<dbReference type="Proteomes" id="UP000594261">
    <property type="component" value="Chromosome 12"/>
</dbReference>
<accession>A0A7N2N3Y1</accession>
<dbReference type="Gramene" id="QL12p021206:mrna">
    <property type="protein sequence ID" value="QL12p021206:mrna"/>
    <property type="gene ID" value="QL12p021206"/>
</dbReference>
<dbReference type="EMBL" id="LRBV02000012">
    <property type="status" value="NOT_ANNOTATED_CDS"/>
    <property type="molecule type" value="Genomic_DNA"/>
</dbReference>
<reference evidence="4" key="2">
    <citation type="submission" date="2021-01" db="UniProtKB">
        <authorList>
            <consortium name="EnsemblPlants"/>
        </authorList>
    </citation>
    <scope>IDENTIFICATION</scope>
</reference>
<dbReference type="PANTHER" id="PTHR31174">
    <property type="entry name" value="SEED MATURATION FAMILY PROTEIN"/>
    <property type="match status" value="1"/>
</dbReference>
<evidence type="ECO:0000256" key="1">
    <source>
        <dbReference type="ARBA" id="ARBA00010733"/>
    </source>
</evidence>
<evidence type="ECO:0000259" key="3">
    <source>
        <dbReference type="Pfam" id="PF04927"/>
    </source>
</evidence>